<accession>A0A8T0DUI6</accession>
<dbReference type="EMBL" id="JTDF01001194">
    <property type="protein sequence ID" value="KAF8570357.1"/>
    <property type="molecule type" value="Genomic_DNA"/>
</dbReference>
<keyword evidence="3" id="KW-0732">Signal</keyword>
<dbReference type="AlphaFoldDB" id="A0A8T0DUI6"/>
<gene>
    <name evidence="4" type="ORF">P879_00962</name>
</gene>
<feature type="chain" id="PRO_5035805555" description="Activin types I and II receptor domain-containing protein" evidence="3">
    <location>
        <begin position="18"/>
        <end position="546"/>
    </location>
</feature>
<evidence type="ECO:0000313" key="5">
    <source>
        <dbReference type="Proteomes" id="UP000699462"/>
    </source>
</evidence>
<dbReference type="OrthoDB" id="6262783at2759"/>
<comment type="caution">
    <text evidence="4">The sequence shown here is derived from an EMBL/GenBank/DDBJ whole genome shotgun (WGS) entry which is preliminary data.</text>
</comment>
<evidence type="ECO:0000313" key="4">
    <source>
        <dbReference type="EMBL" id="KAF8570357.1"/>
    </source>
</evidence>
<evidence type="ECO:0000256" key="3">
    <source>
        <dbReference type="SAM" id="SignalP"/>
    </source>
</evidence>
<reference evidence="4 5" key="1">
    <citation type="submission" date="2019-07" db="EMBL/GenBank/DDBJ databases">
        <title>Annotation for the trematode Paragonimus westermani.</title>
        <authorList>
            <person name="Choi Y.-J."/>
        </authorList>
    </citation>
    <scope>NUCLEOTIDE SEQUENCE [LARGE SCALE GENOMIC DNA]</scope>
    <source>
        <strain evidence="4">180907_Pwestermani</strain>
    </source>
</reference>
<keyword evidence="2" id="KW-1133">Transmembrane helix</keyword>
<feature type="compositionally biased region" description="Polar residues" evidence="1">
    <location>
        <begin position="456"/>
        <end position="466"/>
    </location>
</feature>
<keyword evidence="2" id="KW-0812">Transmembrane</keyword>
<proteinExistence type="predicted"/>
<sequence length="546" mass="61005">MCAQLWCFVMWQTAVTMLSIHGYILCHCDTVECQATGVRECKAEFYCYTVFQASTIRADSSNVPAGFTDTQRARSVVLSRGCVANGFMDMCAKPTNRIPSPHISRLRTQCCRDAWCNTGEGRFSKLDVKTQSQTSPRLPLSITAGYIISTETVHRDEKHSLDIAHSDGNLTRPQDENTRKLFRKSSATKSQVSPVHNLLQYASSIPTVLGTTLVVVFLVLFGLFTMCWYQRQRLFLLKLGAEQSPAVPVISNYAARMPSRISSVPVTSSLVDHTKSRYCPCCNLFQRRNPNHLYDYCAEENSISNLTGQPSKLHNPIQVLKGTPSDLMSTAHQNTSKWVQTQQLLCHKEPIHHPNQSNEATQTTNDLVVGSQMWQTASDSGTDQVRFSRPSLATNYSDELGQTNMCIDGNVRFDPHPRAYITGTGSKENSLISREIAPDVGMHQSNLITPMESPRQRGTGTTNSMGEDSKQSNHEQPMGYTDRSANVSDREQRKLVCLSNRNSSGRQKATEQPFIALTHFRRAQDTSVELVTPYAQIELALETEFV</sequence>
<keyword evidence="5" id="KW-1185">Reference proteome</keyword>
<evidence type="ECO:0008006" key="6">
    <source>
        <dbReference type="Google" id="ProtNLM"/>
    </source>
</evidence>
<feature type="region of interest" description="Disordered" evidence="1">
    <location>
        <begin position="446"/>
        <end position="491"/>
    </location>
</feature>
<protein>
    <recommendedName>
        <fullName evidence="6">Activin types I and II receptor domain-containing protein</fullName>
    </recommendedName>
</protein>
<name>A0A8T0DUI6_9TREM</name>
<dbReference type="Proteomes" id="UP000699462">
    <property type="component" value="Unassembled WGS sequence"/>
</dbReference>
<feature type="signal peptide" evidence="3">
    <location>
        <begin position="1"/>
        <end position="17"/>
    </location>
</feature>
<feature type="transmembrane region" description="Helical" evidence="2">
    <location>
        <begin position="208"/>
        <end position="229"/>
    </location>
</feature>
<keyword evidence="2" id="KW-0472">Membrane</keyword>
<organism evidence="4 5">
    <name type="scientific">Paragonimus westermani</name>
    <dbReference type="NCBI Taxonomy" id="34504"/>
    <lineage>
        <taxon>Eukaryota</taxon>
        <taxon>Metazoa</taxon>
        <taxon>Spiralia</taxon>
        <taxon>Lophotrochozoa</taxon>
        <taxon>Platyhelminthes</taxon>
        <taxon>Trematoda</taxon>
        <taxon>Digenea</taxon>
        <taxon>Plagiorchiida</taxon>
        <taxon>Troglotremata</taxon>
        <taxon>Troglotrematidae</taxon>
        <taxon>Paragonimus</taxon>
    </lineage>
</organism>
<evidence type="ECO:0000256" key="1">
    <source>
        <dbReference type="SAM" id="MobiDB-lite"/>
    </source>
</evidence>
<evidence type="ECO:0000256" key="2">
    <source>
        <dbReference type="SAM" id="Phobius"/>
    </source>
</evidence>